<proteinExistence type="predicted"/>
<keyword evidence="2" id="KW-1185">Reference proteome</keyword>
<evidence type="ECO:0000313" key="2">
    <source>
        <dbReference type="Proteomes" id="UP000821845"/>
    </source>
</evidence>
<gene>
    <name evidence="1" type="ORF">HPB50_021895</name>
</gene>
<evidence type="ECO:0000313" key="1">
    <source>
        <dbReference type="EMBL" id="KAH6939849.1"/>
    </source>
</evidence>
<dbReference type="Proteomes" id="UP000821845">
    <property type="component" value="Chromosome 2"/>
</dbReference>
<sequence>MFVLFCFTRFAVAVAKLRNKPFTIAEANVGFPKAFGTKSASPETPLGVPALYRGVSPWRQLLMVLWKNIYVKRLQRHYTTTLLEIVLMVVLLLGIQEDAVVREPLLRRGDTHFRPINTYSYWNTQRDMAQVTKVFFAPVDNRYLARLTHAAMADLRVTYVAGFASEKELVAAMRLQNSTPVHTVALLYSDVAPGDRDGVPVSLHVNFFGGRLPFDVRVFFAPVDNRYLARLTHAAMADLRVTYVAGFASEKELVAAMRLQNSTPVHTVALLYSDVAPGDRDGVPVSLHVNFFGGRLPFDVRVNYPQRILSQPEGPSKEERFPEVNTLLPIMGALQQRHLEYHAKLHNRTMGRMQQVRLHRFPYPAYIEHKDTKNYALVLTRFCVGMLVPFAVFVARLSDEKTTGAHEF</sequence>
<dbReference type="EMBL" id="CM023482">
    <property type="protein sequence ID" value="KAH6939849.1"/>
    <property type="molecule type" value="Genomic_DNA"/>
</dbReference>
<reference evidence="1" key="1">
    <citation type="submission" date="2020-05" db="EMBL/GenBank/DDBJ databases">
        <title>Large-scale comparative analyses of tick genomes elucidate their genetic diversity and vector capacities.</title>
        <authorList>
            <person name="Jia N."/>
            <person name="Wang J."/>
            <person name="Shi W."/>
            <person name="Du L."/>
            <person name="Sun Y."/>
            <person name="Zhan W."/>
            <person name="Jiang J."/>
            <person name="Wang Q."/>
            <person name="Zhang B."/>
            <person name="Ji P."/>
            <person name="Sakyi L.B."/>
            <person name="Cui X."/>
            <person name="Yuan T."/>
            <person name="Jiang B."/>
            <person name="Yang W."/>
            <person name="Lam T.T.-Y."/>
            <person name="Chang Q."/>
            <person name="Ding S."/>
            <person name="Wang X."/>
            <person name="Zhu J."/>
            <person name="Ruan X."/>
            <person name="Zhao L."/>
            <person name="Wei J."/>
            <person name="Que T."/>
            <person name="Du C."/>
            <person name="Cheng J."/>
            <person name="Dai P."/>
            <person name="Han X."/>
            <person name="Huang E."/>
            <person name="Gao Y."/>
            <person name="Liu J."/>
            <person name="Shao H."/>
            <person name="Ye R."/>
            <person name="Li L."/>
            <person name="Wei W."/>
            <person name="Wang X."/>
            <person name="Wang C."/>
            <person name="Yang T."/>
            <person name="Huo Q."/>
            <person name="Li W."/>
            <person name="Guo W."/>
            <person name="Chen H."/>
            <person name="Zhou L."/>
            <person name="Ni X."/>
            <person name="Tian J."/>
            <person name="Zhou Y."/>
            <person name="Sheng Y."/>
            <person name="Liu T."/>
            <person name="Pan Y."/>
            <person name="Xia L."/>
            <person name="Li J."/>
            <person name="Zhao F."/>
            <person name="Cao W."/>
        </authorList>
    </citation>
    <scope>NUCLEOTIDE SEQUENCE</scope>
    <source>
        <strain evidence="1">Hyas-2018</strain>
    </source>
</reference>
<protein>
    <submittedName>
        <fullName evidence="1">Uncharacterized protein</fullName>
    </submittedName>
</protein>
<organism evidence="1 2">
    <name type="scientific">Hyalomma asiaticum</name>
    <name type="common">Tick</name>
    <dbReference type="NCBI Taxonomy" id="266040"/>
    <lineage>
        <taxon>Eukaryota</taxon>
        <taxon>Metazoa</taxon>
        <taxon>Ecdysozoa</taxon>
        <taxon>Arthropoda</taxon>
        <taxon>Chelicerata</taxon>
        <taxon>Arachnida</taxon>
        <taxon>Acari</taxon>
        <taxon>Parasitiformes</taxon>
        <taxon>Ixodida</taxon>
        <taxon>Ixodoidea</taxon>
        <taxon>Ixodidae</taxon>
        <taxon>Hyalomminae</taxon>
        <taxon>Hyalomma</taxon>
    </lineage>
</organism>
<name>A0ACB7T4J9_HYAAI</name>
<comment type="caution">
    <text evidence="1">The sequence shown here is derived from an EMBL/GenBank/DDBJ whole genome shotgun (WGS) entry which is preliminary data.</text>
</comment>
<accession>A0ACB7T4J9</accession>